<protein>
    <recommendedName>
        <fullName evidence="3">Polyketide cyclase / dehydrase and lipid transport</fullName>
    </recommendedName>
</protein>
<evidence type="ECO:0000313" key="1">
    <source>
        <dbReference type="EMBL" id="SDS13446.1"/>
    </source>
</evidence>
<proteinExistence type="predicted"/>
<dbReference type="SUPFAM" id="SSF55961">
    <property type="entry name" value="Bet v1-like"/>
    <property type="match status" value="1"/>
</dbReference>
<dbReference type="EMBL" id="LT629745">
    <property type="protein sequence ID" value="SDS13446.1"/>
    <property type="molecule type" value="Genomic_DNA"/>
</dbReference>
<evidence type="ECO:0000313" key="2">
    <source>
        <dbReference type="Proteomes" id="UP000198858"/>
    </source>
</evidence>
<dbReference type="STRING" id="1250231.SAMN04488552_2209"/>
<organism evidence="1 2">
    <name type="scientific">Christiangramia echinicola</name>
    <dbReference type="NCBI Taxonomy" id="279359"/>
    <lineage>
        <taxon>Bacteria</taxon>
        <taxon>Pseudomonadati</taxon>
        <taxon>Bacteroidota</taxon>
        <taxon>Flavobacteriia</taxon>
        <taxon>Flavobacteriales</taxon>
        <taxon>Flavobacteriaceae</taxon>
        <taxon>Christiangramia</taxon>
    </lineage>
</organism>
<dbReference type="CDD" id="cd07812">
    <property type="entry name" value="SRPBCC"/>
    <property type="match status" value="1"/>
</dbReference>
<dbReference type="Proteomes" id="UP000198858">
    <property type="component" value="Chromosome I"/>
</dbReference>
<sequence length="150" mass="17784">MRYIQEITINKPRKEVVEKYSNPDNIKHWQRGFVFMKPINGKTGEEGSQNLLKYDLGKREVEMTETIIKNNLPDEYSATYEAKGVYNYQINKFSPTMEKNTLWVTDNEFKFSGFMKLFGWFMPGAFKKQSRKYMEDFKAFVEDGKSVLDR</sequence>
<dbReference type="InterPro" id="IPR023393">
    <property type="entry name" value="START-like_dom_sf"/>
</dbReference>
<dbReference type="RefSeq" id="WP_089662618.1">
    <property type="nucleotide sequence ID" value="NZ_LT629745.1"/>
</dbReference>
<keyword evidence="2" id="KW-1185">Reference proteome</keyword>
<name>A0A1H1PQK3_9FLAO</name>
<evidence type="ECO:0008006" key="3">
    <source>
        <dbReference type="Google" id="ProtNLM"/>
    </source>
</evidence>
<gene>
    <name evidence="1" type="ORF">SAMN04488552_2209</name>
</gene>
<reference evidence="1 2" key="1">
    <citation type="submission" date="2016-10" db="EMBL/GenBank/DDBJ databases">
        <authorList>
            <person name="Varghese N."/>
            <person name="Submissions S."/>
        </authorList>
    </citation>
    <scope>NUCLEOTIDE SEQUENCE [LARGE SCALE GENOMIC DNA]</scope>
    <source>
        <strain evidence="1 2">Mar_2010_102</strain>
    </source>
</reference>
<dbReference type="AlphaFoldDB" id="A0A1H1PQK3"/>
<dbReference type="Gene3D" id="3.30.530.20">
    <property type="match status" value="1"/>
</dbReference>
<accession>A0A1H1PQK3</accession>